<gene>
    <name evidence="2" type="ORF">Tci_012552</name>
</gene>
<protein>
    <recommendedName>
        <fullName evidence="3">E-beta-farnesene synthase</fullName>
    </recommendedName>
</protein>
<feature type="compositionally biased region" description="Basic and acidic residues" evidence="1">
    <location>
        <begin position="167"/>
        <end position="176"/>
    </location>
</feature>
<evidence type="ECO:0008006" key="3">
    <source>
        <dbReference type="Google" id="ProtNLM"/>
    </source>
</evidence>
<accession>A0A6L2JY60</accession>
<reference evidence="2" key="1">
    <citation type="journal article" date="2019" name="Sci. Rep.">
        <title>Draft genome of Tanacetum cinerariifolium, the natural source of mosquito coil.</title>
        <authorList>
            <person name="Yamashiro T."/>
            <person name="Shiraishi A."/>
            <person name="Satake H."/>
            <person name="Nakayama K."/>
        </authorList>
    </citation>
    <scope>NUCLEOTIDE SEQUENCE</scope>
</reference>
<feature type="compositionally biased region" description="Polar residues" evidence="1">
    <location>
        <begin position="663"/>
        <end position="678"/>
    </location>
</feature>
<evidence type="ECO:0000256" key="1">
    <source>
        <dbReference type="SAM" id="MobiDB-lite"/>
    </source>
</evidence>
<dbReference type="PROSITE" id="PS50330">
    <property type="entry name" value="UIM"/>
    <property type="match status" value="1"/>
</dbReference>
<dbReference type="AlphaFoldDB" id="A0A6L2JY60"/>
<proteinExistence type="predicted"/>
<comment type="caution">
    <text evidence="2">The sequence shown here is derived from an EMBL/GenBank/DDBJ whole genome shotgun (WGS) entry which is preliminary data.</text>
</comment>
<dbReference type="EMBL" id="BKCJ010001320">
    <property type="protein sequence ID" value="GEU40574.1"/>
    <property type="molecule type" value="Genomic_DNA"/>
</dbReference>
<organism evidence="2">
    <name type="scientific">Tanacetum cinerariifolium</name>
    <name type="common">Dalmatian daisy</name>
    <name type="synonym">Chrysanthemum cinerariifolium</name>
    <dbReference type="NCBI Taxonomy" id="118510"/>
    <lineage>
        <taxon>Eukaryota</taxon>
        <taxon>Viridiplantae</taxon>
        <taxon>Streptophyta</taxon>
        <taxon>Embryophyta</taxon>
        <taxon>Tracheophyta</taxon>
        <taxon>Spermatophyta</taxon>
        <taxon>Magnoliopsida</taxon>
        <taxon>eudicotyledons</taxon>
        <taxon>Gunneridae</taxon>
        <taxon>Pentapetalae</taxon>
        <taxon>asterids</taxon>
        <taxon>campanulids</taxon>
        <taxon>Asterales</taxon>
        <taxon>Asteraceae</taxon>
        <taxon>Asteroideae</taxon>
        <taxon>Anthemideae</taxon>
        <taxon>Anthemidinae</taxon>
        <taxon>Tanacetum</taxon>
    </lineage>
</organism>
<feature type="compositionally biased region" description="Polar residues" evidence="1">
    <location>
        <begin position="255"/>
        <end position="269"/>
    </location>
</feature>
<evidence type="ECO:0000313" key="2">
    <source>
        <dbReference type="EMBL" id="GEU40574.1"/>
    </source>
</evidence>
<feature type="region of interest" description="Disordered" evidence="1">
    <location>
        <begin position="659"/>
        <end position="693"/>
    </location>
</feature>
<feature type="region of interest" description="Disordered" evidence="1">
    <location>
        <begin position="135"/>
        <end position="223"/>
    </location>
</feature>
<sequence>MLWGIIISSNVDYVGLMWEEFVQAIQTFLTDKANLGSPTKKGKKDKPHVIPYYRFTKLIICHLRRIHNIHQGSAYPFHLAEEDFTLGNLKFVSKCEANEVFGMAIPNKLILNNIRNAPYYNAYLEMVAKHDQKVASKKEGKMKTGSDKQPKSKPAIEKSSKPAHAPKQKETKERPFKASTAKPPKPKPAKEKSTKTIPPQQAGKAQSKPELKLEHQGEGDEDDMERAIQMSLESFQTQSQAHVGCRLQLLKSSFGPSTQAQDDTSTNIVLDSPSPVDVETDESKKPNVEAEVVSMVTIPILQASSSVPPLSTPVPVIDLLPPKPASSTTQAPIFIATTTTTTTSLPPPPQQQSTIESEVFTLELRDLPHKINEAADVEEVLHDREKFIQDTQTFLEKFNRFSFGFTPRVLTIAWERIDKIKYVLSKPEEISELMYKLREDVRNIREELAEYIDSPIWNCPTFFYDEDEEYTIQHREYLEKSPDAVTTILPTKEPEHLFSMGYEHFSITPETESDEVTESNVENLLPIPSKCEVTLEDEIECDMPSKDDCSPVFTTFSNPLFKDNDDLDSSDDESLPDEDVPAEEFKIYSNPLFDEDEINFDKLDPHYFNVESDFVESLLNREEIRLIENLLYDNSFPRPPEELNAEIADTIIESIPLPIPVQDGNSQQEEIDVVTSSDDVLPSSDENDDDSSDDFLLEEADLFLVSDNSIPPGIENFADDPEGDVCFFEELLINDFILSHESYDYNFEDNPLISRPPPEPPNVESFFDLKPDVIAEEISDKLNEAKCSNPGREMNVSTKIEDVDYFPFMFVIRFFLPYFIFPEISPLLLSAESEDTIFDPGISD</sequence>
<feature type="region of interest" description="Disordered" evidence="1">
    <location>
        <begin position="255"/>
        <end position="285"/>
    </location>
</feature>
<feature type="compositionally biased region" description="Basic and acidic residues" evidence="1">
    <location>
        <begin position="135"/>
        <end position="160"/>
    </location>
</feature>
<name>A0A6L2JY60_TANCI</name>
<feature type="compositionally biased region" description="Basic and acidic residues" evidence="1">
    <location>
        <begin position="207"/>
        <end position="218"/>
    </location>
</feature>
<dbReference type="InterPro" id="IPR003903">
    <property type="entry name" value="UIM_dom"/>
</dbReference>